<dbReference type="Pfam" id="PF02661">
    <property type="entry name" value="Fic"/>
    <property type="match status" value="1"/>
</dbReference>
<dbReference type="AlphaFoldDB" id="A0A6I6C3X5"/>
<evidence type="ECO:0000259" key="3">
    <source>
        <dbReference type="PROSITE" id="PS51459"/>
    </source>
</evidence>
<keyword evidence="2" id="KW-0547">Nucleotide-binding</keyword>
<dbReference type="PANTHER" id="PTHR13504:SF38">
    <property type="entry name" value="FIDO DOMAIN-CONTAINING PROTEIN"/>
    <property type="match status" value="1"/>
</dbReference>
<keyword evidence="5" id="KW-1185">Reference proteome</keyword>
<dbReference type="KEGG" id="stab:STABA_v1c01500"/>
<dbReference type="OrthoDB" id="9813719at2"/>
<accession>A0A6I6C3X5</accession>
<gene>
    <name evidence="4" type="ORF">STABA_v1c01500</name>
</gene>
<feature type="domain" description="Fido" evidence="3">
    <location>
        <begin position="89"/>
        <end position="231"/>
    </location>
</feature>
<feature type="active site" evidence="1">
    <location>
        <position position="175"/>
    </location>
</feature>
<evidence type="ECO:0000256" key="2">
    <source>
        <dbReference type="PIRSR" id="PIRSR640198-2"/>
    </source>
</evidence>
<reference evidence="4 5" key="1">
    <citation type="submission" date="2019-11" db="EMBL/GenBank/DDBJ databases">
        <title>Complete genome sequence of Spiroplasma tabanidicola TAUS-1 (DSM 22603).</title>
        <authorList>
            <person name="Huang C.-T."/>
            <person name="Lin Y.-C."/>
            <person name="Kuo C.-H."/>
        </authorList>
    </citation>
    <scope>NUCLEOTIDE SEQUENCE [LARGE SCALE GENOMIC DNA]</scope>
    <source>
        <strain evidence="4 5">TAUS-1</strain>
    </source>
</reference>
<protein>
    <submittedName>
        <fullName evidence="4">Fic family protein</fullName>
    </submittedName>
</protein>
<dbReference type="InterPro" id="IPR040198">
    <property type="entry name" value="Fido_containing"/>
</dbReference>
<dbReference type="EMBL" id="CP046276">
    <property type="protein sequence ID" value="QGS51517.1"/>
    <property type="molecule type" value="Genomic_DNA"/>
</dbReference>
<feature type="binding site" evidence="2">
    <location>
        <begin position="179"/>
        <end position="186"/>
    </location>
    <ligand>
        <name>ATP</name>
        <dbReference type="ChEBI" id="CHEBI:30616"/>
    </ligand>
</feature>
<dbReference type="Gene3D" id="1.10.3290.10">
    <property type="entry name" value="Fido-like domain"/>
    <property type="match status" value="1"/>
</dbReference>
<keyword evidence="2" id="KW-0067">ATP-binding</keyword>
<dbReference type="InterPro" id="IPR003812">
    <property type="entry name" value="Fido"/>
</dbReference>
<evidence type="ECO:0000256" key="1">
    <source>
        <dbReference type="PIRSR" id="PIRSR640198-1"/>
    </source>
</evidence>
<dbReference type="PANTHER" id="PTHR13504">
    <property type="entry name" value="FIDO DOMAIN-CONTAINING PROTEIN DDB_G0283145"/>
    <property type="match status" value="1"/>
</dbReference>
<dbReference type="SUPFAM" id="SSF140931">
    <property type="entry name" value="Fic-like"/>
    <property type="match status" value="1"/>
</dbReference>
<dbReference type="RefSeq" id="WP_156005559.1">
    <property type="nucleotide sequence ID" value="NZ_CP046276.1"/>
</dbReference>
<dbReference type="InterPro" id="IPR036597">
    <property type="entry name" value="Fido-like_dom_sf"/>
</dbReference>
<evidence type="ECO:0000313" key="5">
    <source>
        <dbReference type="Proteomes" id="UP000424468"/>
    </source>
</evidence>
<dbReference type="Proteomes" id="UP000424468">
    <property type="component" value="Chromosome"/>
</dbReference>
<dbReference type="GO" id="GO:0005524">
    <property type="term" value="F:ATP binding"/>
    <property type="evidence" value="ECO:0007669"/>
    <property type="project" value="UniProtKB-KW"/>
</dbReference>
<evidence type="ECO:0000313" key="4">
    <source>
        <dbReference type="EMBL" id="QGS51517.1"/>
    </source>
</evidence>
<name>A0A6I6C3X5_9MOLU</name>
<dbReference type="PROSITE" id="PS51459">
    <property type="entry name" value="FIDO"/>
    <property type="match status" value="1"/>
</dbReference>
<sequence>MKFKKSYFENSYCKNAYNSAQIEGNKLSAVVFEKIIFHFDEKEIWSEIYKDYSVDYNPILAKWYEEAWGFKRSYSLLYKTIQNNSHDRLDKNLIKEFHLILMELVSNFEKENKGNFRKANVHISNTCVKNSFPEYIEKDLETVIDIFYEMRKKVKDLESKIQALAFLHCGFEIIHPFADGNGRVGRMILTLEALKMGLPPISIDFKNRILYYLALQKSSGTSNPISNSVIERINIDNLITMQSLLYKSIRKELKLNEDSDDEKGYMEFKKVEPHDFKKENWEILDKKYNQYILDESIAILDFKKVVKKMREEWTKKYGYTFKD</sequence>
<organism evidence="4 5">
    <name type="scientific">Spiroplasma tabanidicola</name>
    <dbReference type="NCBI Taxonomy" id="324079"/>
    <lineage>
        <taxon>Bacteria</taxon>
        <taxon>Bacillati</taxon>
        <taxon>Mycoplasmatota</taxon>
        <taxon>Mollicutes</taxon>
        <taxon>Entomoplasmatales</taxon>
        <taxon>Spiroplasmataceae</taxon>
        <taxon>Spiroplasma</taxon>
    </lineage>
</organism>
<feature type="binding site" evidence="2">
    <location>
        <begin position="211"/>
        <end position="212"/>
    </location>
    <ligand>
        <name>ATP</name>
        <dbReference type="ChEBI" id="CHEBI:30616"/>
    </ligand>
</feature>
<proteinExistence type="predicted"/>